<feature type="compositionally biased region" description="Basic and acidic residues" evidence="1">
    <location>
        <begin position="436"/>
        <end position="456"/>
    </location>
</feature>
<organism evidence="2 3">
    <name type="scientific">Zalerion maritima</name>
    <dbReference type="NCBI Taxonomy" id="339359"/>
    <lineage>
        <taxon>Eukaryota</taxon>
        <taxon>Fungi</taxon>
        <taxon>Dikarya</taxon>
        <taxon>Ascomycota</taxon>
        <taxon>Pezizomycotina</taxon>
        <taxon>Sordariomycetes</taxon>
        <taxon>Lulworthiomycetidae</taxon>
        <taxon>Lulworthiales</taxon>
        <taxon>Lulworthiaceae</taxon>
        <taxon>Zalerion</taxon>
    </lineage>
</organism>
<name>A0AAD5RIQ9_9PEZI</name>
<dbReference type="EMBL" id="JAKWBI020000413">
    <property type="protein sequence ID" value="KAJ2895305.1"/>
    <property type="molecule type" value="Genomic_DNA"/>
</dbReference>
<dbReference type="Proteomes" id="UP001201980">
    <property type="component" value="Unassembled WGS sequence"/>
</dbReference>
<evidence type="ECO:0000256" key="1">
    <source>
        <dbReference type="SAM" id="MobiDB-lite"/>
    </source>
</evidence>
<feature type="region of interest" description="Disordered" evidence="1">
    <location>
        <begin position="421"/>
        <end position="456"/>
    </location>
</feature>
<evidence type="ECO:0000313" key="3">
    <source>
        <dbReference type="Proteomes" id="UP001201980"/>
    </source>
</evidence>
<comment type="caution">
    <text evidence="2">The sequence shown here is derived from an EMBL/GenBank/DDBJ whole genome shotgun (WGS) entry which is preliminary data.</text>
</comment>
<keyword evidence="3" id="KW-1185">Reference proteome</keyword>
<evidence type="ECO:0000313" key="2">
    <source>
        <dbReference type="EMBL" id="KAJ2895305.1"/>
    </source>
</evidence>
<protein>
    <submittedName>
        <fullName evidence="2">Uncharacterized protein</fullName>
    </submittedName>
</protein>
<dbReference type="AlphaFoldDB" id="A0AAD5RIQ9"/>
<proteinExistence type="predicted"/>
<accession>A0AAD5RIQ9</accession>
<gene>
    <name evidence="2" type="ORF">MKZ38_006715</name>
</gene>
<sequence>MAVHVLAYNISSIEDMHLDCVPDSYLRETWARLKKIGMSLHAWKLLSKYLLRDPSVKKTMDLYHHKEHVCRPTAPLSLYLNRLSSPTFDFIASLTLTGPCPFTTHELLPLSDLPNLGVLEIIAPTAPRNPVDPPPPFPQISNSLFISWANQDTPFPSLRVLRVWGPGLLTQNVLGHLDKFPALALFDVLGYCGEWAGAEREAENMGWDWGSPISRYWDPVLRYFHLILPTELTNQPESPGGVQFRPKADFVDNELMRYVGRGQNPVAKAPTRPRRLLTDVLESRRGRRQGIFNHHGPAESLPVAQSDGLGCNSPKSTDLWNFWTCCFVGQLCNDQDLKDAYRKHGSRRAPRTLERSDMSYKSLFDDIGEWQVMFENILLTALPFSHLQLGHYARTRDGIHPIWVGEEDTARYTFARRNVHKPRGARGGSVAPTSVVEEHGAGSGRTRGEKRETPTRDFGVRQCKKIRIEDILNNMTC</sequence>
<reference evidence="2" key="1">
    <citation type="submission" date="2022-07" db="EMBL/GenBank/DDBJ databases">
        <title>Draft genome sequence of Zalerion maritima ATCC 34329, a (micro)plastics degrading marine fungus.</title>
        <authorList>
            <person name="Paco A."/>
            <person name="Goncalves M.F.M."/>
            <person name="Rocha-Santos T.A.P."/>
            <person name="Alves A."/>
        </authorList>
    </citation>
    <scope>NUCLEOTIDE SEQUENCE</scope>
    <source>
        <strain evidence="2">ATCC 34329</strain>
    </source>
</reference>